<protein>
    <submittedName>
        <fullName evidence="2">Uncharacterized protein</fullName>
    </submittedName>
</protein>
<reference evidence="2" key="1">
    <citation type="submission" date="2023-10" db="EMBL/GenBank/DDBJ databases">
        <authorList>
            <person name="Chen Y."/>
            <person name="Shah S."/>
            <person name="Dougan E. K."/>
            <person name="Thang M."/>
            <person name="Chan C."/>
        </authorList>
    </citation>
    <scope>NUCLEOTIDE SEQUENCE [LARGE SCALE GENOMIC DNA]</scope>
</reference>
<evidence type="ECO:0000256" key="1">
    <source>
        <dbReference type="SAM" id="MobiDB-lite"/>
    </source>
</evidence>
<accession>A0ABN9VGE5</accession>
<feature type="region of interest" description="Disordered" evidence="1">
    <location>
        <begin position="1"/>
        <end position="32"/>
    </location>
</feature>
<feature type="compositionally biased region" description="Basic residues" evidence="1">
    <location>
        <begin position="335"/>
        <end position="345"/>
    </location>
</feature>
<dbReference type="Proteomes" id="UP001189429">
    <property type="component" value="Unassembled WGS sequence"/>
</dbReference>
<gene>
    <name evidence="2" type="ORF">PCOR1329_LOCUS56744</name>
</gene>
<evidence type="ECO:0000313" key="3">
    <source>
        <dbReference type="Proteomes" id="UP001189429"/>
    </source>
</evidence>
<feature type="region of interest" description="Disordered" evidence="1">
    <location>
        <begin position="1115"/>
        <end position="1149"/>
    </location>
</feature>
<proteinExistence type="predicted"/>
<comment type="caution">
    <text evidence="2">The sequence shown here is derived from an EMBL/GenBank/DDBJ whole genome shotgun (WGS) entry which is preliminary data.</text>
</comment>
<name>A0ABN9VGE5_9DINO</name>
<keyword evidence="3" id="KW-1185">Reference proteome</keyword>
<feature type="compositionally biased region" description="Pro residues" evidence="1">
    <location>
        <begin position="1123"/>
        <end position="1141"/>
    </location>
</feature>
<dbReference type="EMBL" id="CAUYUJ010016989">
    <property type="protein sequence ID" value="CAK0870714.1"/>
    <property type="molecule type" value="Genomic_DNA"/>
</dbReference>
<organism evidence="2 3">
    <name type="scientific">Prorocentrum cordatum</name>
    <dbReference type="NCBI Taxonomy" id="2364126"/>
    <lineage>
        <taxon>Eukaryota</taxon>
        <taxon>Sar</taxon>
        <taxon>Alveolata</taxon>
        <taxon>Dinophyceae</taxon>
        <taxon>Prorocentrales</taxon>
        <taxon>Prorocentraceae</taxon>
        <taxon>Prorocentrum</taxon>
    </lineage>
</organism>
<feature type="compositionally biased region" description="Low complexity" evidence="1">
    <location>
        <begin position="318"/>
        <end position="327"/>
    </location>
</feature>
<feature type="region of interest" description="Disordered" evidence="1">
    <location>
        <begin position="277"/>
        <end position="375"/>
    </location>
</feature>
<evidence type="ECO:0000313" key="2">
    <source>
        <dbReference type="EMBL" id="CAK0870714.1"/>
    </source>
</evidence>
<sequence length="1149" mass="122262">MADDDDDGESRTGEIRKSAAQAARGGREGGAVKRPKGKVVVICMICNVSSNEPNVTWFSILETVDASGRAVAEPDGDLCNDCGWTCKSWPQYSPQQLATMLQDDGDFVLAWQSARERTKGITNRPDIKPASVTDTLSQGIEVYAKLAFVTKDIFETKWMDPTKIKGCKVTDLPIPLAKGKHTGVLLHRHLVPHDLPHFVVKVTAQDTWAWAKHALTPDDIVRSLQGQDTFEHKCKRRKFPLQAGDIKNVTTVQQVEVAVKQAEDDKHAHFNERALRLQSADQQTAGANGPQAGARRRVGGRVGSSSEDEAEEVRPRAARGGAPSASGGRSGGRGGRGRGVSKTKGKAAAASGVVLLDDGDESPGSQSDGEGGMDSKRLAEYEKMLNGVKLKRSIRAAGMRGTSTAKPLPAKEAAAEVLHAQIGKACMSLTLECLRKPALDFKEMMENISTLELHGVNIPQSHRPWISARVAQHYLCAGKMTEWVDCVCLRDSASDEWAPNVATFRSCMPSEDSDKAEFVKAWLDGVFLDTFMAAVDEASADGAGPQRLVRITLAFLEGQTGAMDGSWIGPKVRAVMMVYRGLLGLCSSVPAKCAISSADVEYVMPTSGAKSTLGKDLSTGRLILAKLKPSGGDHVWNARKDEFLQFGFAGPAAKFNPSILRSTEQLASMVGSEGGANAVPASVLDALAQDLAGWSKLRPGSLKDLEFAVVRSAEHFKSAAAAQPAEEITITTAKAFMDVLLHFTTTSEYAMRVAQDINSWYLTNMSKNAVERFEAATTEFMQDRSVGRLASVVSAGRAAATQDTPAHVWAGLPDILEASLAIATVTEVMQDVRSQLNEFWAWVLSSAVQGKCAFPGELVAAAMTRQKLARAFRTAVDAHVDWATGQLAGSQATNTPSTAKQLLSTTAAVFKLADGFKSGEGAGDAAWPLEAAAALGASSEAADERAALAAGANLLQQDVLDTLQRASHALGQVAGGAPAGGSWSDSAADYADILACFGGTLELLEVDQIIRVSKTAQEAMDGAEGYKNLVHSTRLEIDCVALDEHIEECRSSLMRARGTQLEYVTCKTLQKTTSKSKKTRLAKYLVFAEETTRSPLGFACAALATEIEKAGVDLGPYQAMGDPPAPVEAPPEGPAEGPPPGGGMAPPVE</sequence>